<gene>
    <name evidence="1" type="ORF">DHETER_LOCUS4789</name>
</gene>
<evidence type="ECO:0000313" key="1">
    <source>
        <dbReference type="EMBL" id="CAG8540651.1"/>
    </source>
</evidence>
<accession>A0ACA9LRY3</accession>
<proteinExistence type="predicted"/>
<name>A0ACA9LRY3_9GLOM</name>
<reference evidence="1" key="1">
    <citation type="submission" date="2021-06" db="EMBL/GenBank/DDBJ databases">
        <authorList>
            <person name="Kallberg Y."/>
            <person name="Tangrot J."/>
            <person name="Rosling A."/>
        </authorList>
    </citation>
    <scope>NUCLEOTIDE SEQUENCE</scope>
    <source>
        <strain evidence="1">IL203A</strain>
    </source>
</reference>
<keyword evidence="2" id="KW-1185">Reference proteome</keyword>
<dbReference type="Proteomes" id="UP000789702">
    <property type="component" value="Unassembled WGS sequence"/>
</dbReference>
<sequence>MLLDLFQTSLGRTIDSMAVFWLSRDIFDKQKTCSNGDRKIVLPGKLPPEIFRNFIMESTDSEDGISHARSYRALQYTFDRRKTYSNGGRKIVLPGCRKIVMELRYIELERSVRKFLELERFSRWSLSEAKEYVSTNVKDANYSTEEIFEIFKRELRMKANDCNLYKSARDKANNLFRSLTNSGGSNVNDEEGQETFCDVTIEVLEQTFKAHSLVLCSRSTFFNKILSSENHSFYKITLPDIMARSFELLLKYLYSGTISLEGLRPVDIFDLYYAASKL</sequence>
<protein>
    <submittedName>
        <fullName evidence="1">7487_t:CDS:1</fullName>
    </submittedName>
</protein>
<dbReference type="EMBL" id="CAJVPU010004972">
    <property type="protein sequence ID" value="CAG8540651.1"/>
    <property type="molecule type" value="Genomic_DNA"/>
</dbReference>
<evidence type="ECO:0000313" key="2">
    <source>
        <dbReference type="Proteomes" id="UP000789702"/>
    </source>
</evidence>
<organism evidence="1 2">
    <name type="scientific">Dentiscutata heterogama</name>
    <dbReference type="NCBI Taxonomy" id="1316150"/>
    <lineage>
        <taxon>Eukaryota</taxon>
        <taxon>Fungi</taxon>
        <taxon>Fungi incertae sedis</taxon>
        <taxon>Mucoromycota</taxon>
        <taxon>Glomeromycotina</taxon>
        <taxon>Glomeromycetes</taxon>
        <taxon>Diversisporales</taxon>
        <taxon>Gigasporaceae</taxon>
        <taxon>Dentiscutata</taxon>
    </lineage>
</organism>
<comment type="caution">
    <text evidence="1">The sequence shown here is derived from an EMBL/GenBank/DDBJ whole genome shotgun (WGS) entry which is preliminary data.</text>
</comment>